<evidence type="ECO:0000313" key="2">
    <source>
        <dbReference type="WBParaSite" id="ES5_v2.g20574.t1"/>
    </source>
</evidence>
<evidence type="ECO:0000313" key="1">
    <source>
        <dbReference type="Proteomes" id="UP000887579"/>
    </source>
</evidence>
<protein>
    <submittedName>
        <fullName evidence="2">Proliferating cell nuclear antigen</fullName>
    </submittedName>
</protein>
<dbReference type="WBParaSite" id="ES5_v2.g20574.t1">
    <property type="protein sequence ID" value="ES5_v2.g20574.t1"/>
    <property type="gene ID" value="ES5_v2.g20574"/>
</dbReference>
<dbReference type="Proteomes" id="UP000887579">
    <property type="component" value="Unplaced"/>
</dbReference>
<name>A0AC34FU18_9BILA</name>
<sequence>MASTMLLKAKLEKPSVFKKIIDLVKDVVTDDAPFTCSKNDLSLLAMDASKAALISLRLSKKFFTLYNCDGDVFFGLSLESVSKALKFANDEDSSYMEFHESEQSIVTFTIRDSSKTKKIKIKVSPIQEHIGIPYQKYAATIEMASAEFAKTCQELSEYSSEFITISSNKNGLTFSAEDASSKIIDLVKDVVTDDAPFNCSKHDIILLAMDSSKAALISLRFSKKFFTLFNCDGDVFFGISLESVLKALKFANDDDSCCMEFHESEQSIVIFTIRDSEQTKTKKIKIKVSPMQEHIGIPYQKYAATIEMASAEFAKTCQELSEYSSDFISISSNKNGITFSAEDASSVSCSITYKNESDAAENEDFTTSFSIQYLLLFSKATEISDRVRLSLAINVPLLVEYEINEDAGYLRYYLAPLMPEDADIAKT</sequence>
<reference evidence="2" key="1">
    <citation type="submission" date="2022-11" db="UniProtKB">
        <authorList>
            <consortium name="WormBaseParasite"/>
        </authorList>
    </citation>
    <scope>IDENTIFICATION</scope>
</reference>
<accession>A0AC34FU18</accession>
<organism evidence="1 2">
    <name type="scientific">Panagrolaimus sp. ES5</name>
    <dbReference type="NCBI Taxonomy" id="591445"/>
    <lineage>
        <taxon>Eukaryota</taxon>
        <taxon>Metazoa</taxon>
        <taxon>Ecdysozoa</taxon>
        <taxon>Nematoda</taxon>
        <taxon>Chromadorea</taxon>
        <taxon>Rhabditida</taxon>
        <taxon>Tylenchina</taxon>
        <taxon>Panagrolaimomorpha</taxon>
        <taxon>Panagrolaimoidea</taxon>
        <taxon>Panagrolaimidae</taxon>
        <taxon>Panagrolaimus</taxon>
    </lineage>
</organism>
<proteinExistence type="predicted"/>